<proteinExistence type="predicted"/>
<evidence type="ECO:0000313" key="2">
    <source>
        <dbReference type="Proteomes" id="UP000440498"/>
    </source>
</evidence>
<comment type="caution">
    <text evidence="1">The sequence shown here is derived from an EMBL/GenBank/DDBJ whole genome shotgun (WGS) entry which is preliminary data.</text>
</comment>
<organism evidence="1 2">
    <name type="scientific">Rugamonas aquatica</name>
    <dbReference type="NCBI Taxonomy" id="2743357"/>
    <lineage>
        <taxon>Bacteria</taxon>
        <taxon>Pseudomonadati</taxon>
        <taxon>Pseudomonadota</taxon>
        <taxon>Betaproteobacteria</taxon>
        <taxon>Burkholderiales</taxon>
        <taxon>Oxalobacteraceae</taxon>
        <taxon>Telluria group</taxon>
        <taxon>Rugamonas</taxon>
    </lineage>
</organism>
<gene>
    <name evidence="1" type="ORF">GEV02_22255</name>
</gene>
<sequence>MPRYSDQYLSQLLARRDYGALVDLQGIALGWDGYDAKLPSFGWPQPIFVVFEILTWLAQADRSGAWTYYEATPPERQACALATLEILKAVTLQQQYAYGKMHWQDSEASGKLDDWIRENEQRIIEWAFVTLAEHPAALALVSS</sequence>
<dbReference type="AlphaFoldDB" id="A0A6A7N6Y0"/>
<keyword evidence="2" id="KW-1185">Reference proteome</keyword>
<dbReference type="Proteomes" id="UP000440498">
    <property type="component" value="Unassembled WGS sequence"/>
</dbReference>
<reference evidence="1 2" key="1">
    <citation type="submission" date="2019-10" db="EMBL/GenBank/DDBJ databases">
        <title>Two novel species isolated from a subtropical stream in China.</title>
        <authorList>
            <person name="Lu H."/>
        </authorList>
    </citation>
    <scope>NUCLEOTIDE SEQUENCE [LARGE SCALE GENOMIC DNA]</scope>
    <source>
        <strain evidence="1 2">FT29W</strain>
    </source>
</reference>
<protein>
    <submittedName>
        <fullName evidence="1">Uncharacterized protein</fullName>
    </submittedName>
</protein>
<evidence type="ECO:0000313" key="1">
    <source>
        <dbReference type="EMBL" id="MQA40864.1"/>
    </source>
</evidence>
<accession>A0A6A7N6Y0</accession>
<dbReference type="RefSeq" id="WP_152840150.1">
    <property type="nucleotide sequence ID" value="NZ_WHUG01000010.1"/>
</dbReference>
<name>A0A6A7N6Y0_9BURK</name>
<dbReference type="EMBL" id="WHUG01000010">
    <property type="protein sequence ID" value="MQA40864.1"/>
    <property type="molecule type" value="Genomic_DNA"/>
</dbReference>